<feature type="region of interest" description="Disordered" evidence="4">
    <location>
        <begin position="304"/>
        <end position="365"/>
    </location>
</feature>
<dbReference type="Gene3D" id="3.40.1350.10">
    <property type="match status" value="1"/>
</dbReference>
<evidence type="ECO:0000259" key="5">
    <source>
        <dbReference type="PROSITE" id="PS50172"/>
    </source>
</evidence>
<keyword evidence="7" id="KW-1185">Reference proteome</keyword>
<dbReference type="GO" id="GO:0005737">
    <property type="term" value="C:cytoplasm"/>
    <property type="evidence" value="ECO:0007669"/>
    <property type="project" value="TreeGrafter"/>
</dbReference>
<evidence type="ECO:0000256" key="4">
    <source>
        <dbReference type="SAM" id="MobiDB-lite"/>
    </source>
</evidence>
<evidence type="ECO:0000256" key="3">
    <source>
        <dbReference type="ARBA" id="ARBA00034031"/>
    </source>
</evidence>
<dbReference type="Proteomes" id="UP000041254">
    <property type="component" value="Unassembled WGS sequence"/>
</dbReference>
<dbReference type="AlphaFoldDB" id="A0A0G4GUI9"/>
<feature type="domain" description="BRCT" evidence="5">
    <location>
        <begin position="10"/>
        <end position="129"/>
    </location>
</feature>
<dbReference type="CDD" id="cd22363">
    <property type="entry name" value="tRNA-intron_lyase_C"/>
    <property type="match status" value="1"/>
</dbReference>
<evidence type="ECO:0000256" key="1">
    <source>
        <dbReference type="ARBA" id="ARBA00008078"/>
    </source>
</evidence>
<name>A0A0G4GUI9_VITBC</name>
<dbReference type="GO" id="GO:0000214">
    <property type="term" value="C:tRNA-intron endonuclease complex"/>
    <property type="evidence" value="ECO:0007669"/>
    <property type="project" value="TreeGrafter"/>
</dbReference>
<evidence type="ECO:0000313" key="7">
    <source>
        <dbReference type="Proteomes" id="UP000041254"/>
    </source>
</evidence>
<dbReference type="STRING" id="1169540.A0A0G4GUI9"/>
<sequence>MAESSVSCSSSAGVFSSCCLYFVRRGDLGLERIKAMSERVRKKGGQVAQEITCTVIGEEGREDSKELNPSITHIVVARTLSTQGFARFLRDNSLTEASISGGRAKVVCDDWMTKSSQMNKRQNDTAYLYQFSESTPSGIPSYVSRSAAAAAAAAGGNRIDAELVSRRERVVGIFAHPCVLFLKPPRRFEAYLKANGYGKHNADLQAFCLAPEEALYLVLLGEMGSFPFDVRLRGNLDASFMSCREAYEAFCRSQLRFAFSFRSYVYLRLKGWVVKSGMKFGANYLLYASTPEKVHAQYAVQLHPHQPDDEGKGGPAPDMSDDDVAAERSSKRRRLNDGGGDTMAVGSAEEQQREGDAQPQPQPTTWREVVCGSRLAVSVAKDVVVVREVPPIPIPPAALPHPPSPDLTFLLGLLGIETKTETADGGGAAVGGMQDGEGVSAAANWLGCRGLILRRWQPHIT</sequence>
<protein>
    <recommendedName>
        <fullName evidence="2">tRNA-intron lyase</fullName>
        <ecNumber evidence="2">4.6.1.16</ecNumber>
    </recommendedName>
</protein>
<dbReference type="InParanoid" id="A0A0G4GUI9"/>
<dbReference type="GO" id="GO:0000379">
    <property type="term" value="P:tRNA-type intron splice site recognition and cleavage"/>
    <property type="evidence" value="ECO:0007669"/>
    <property type="project" value="TreeGrafter"/>
</dbReference>
<dbReference type="SUPFAM" id="SSF52113">
    <property type="entry name" value="BRCT domain"/>
    <property type="match status" value="1"/>
</dbReference>
<comment type="similarity">
    <text evidence="1">Belongs to the tRNA-intron endonuclease family.</text>
</comment>
<accession>A0A0G4GUI9</accession>
<evidence type="ECO:0000313" key="6">
    <source>
        <dbReference type="EMBL" id="CEM34478.1"/>
    </source>
</evidence>
<organism evidence="6 7">
    <name type="scientific">Vitrella brassicaformis (strain CCMP3155)</name>
    <dbReference type="NCBI Taxonomy" id="1169540"/>
    <lineage>
        <taxon>Eukaryota</taxon>
        <taxon>Sar</taxon>
        <taxon>Alveolata</taxon>
        <taxon>Colpodellida</taxon>
        <taxon>Vitrellaceae</taxon>
        <taxon>Vitrella</taxon>
    </lineage>
</organism>
<dbReference type="InterPro" id="IPR001357">
    <property type="entry name" value="BRCT_dom"/>
</dbReference>
<gene>
    <name evidence="6" type="ORF">Vbra_10405</name>
</gene>
<dbReference type="OrthoDB" id="48041at2759"/>
<dbReference type="InterPro" id="IPR006676">
    <property type="entry name" value="tRNA_splic"/>
</dbReference>
<reference evidence="6 7" key="1">
    <citation type="submission" date="2014-11" db="EMBL/GenBank/DDBJ databases">
        <authorList>
            <person name="Zhu J."/>
            <person name="Qi W."/>
            <person name="Song R."/>
        </authorList>
    </citation>
    <scope>NUCLEOTIDE SEQUENCE [LARGE SCALE GENOMIC DNA]</scope>
</reference>
<dbReference type="InterPro" id="IPR006677">
    <property type="entry name" value="tRNA_intron_Endonuc_cat-like"/>
</dbReference>
<dbReference type="Pfam" id="PF01974">
    <property type="entry name" value="tRNA_int_endo"/>
    <property type="match status" value="1"/>
</dbReference>
<dbReference type="SUPFAM" id="SSF53032">
    <property type="entry name" value="tRNA-intron endonuclease catalytic domain-like"/>
    <property type="match status" value="1"/>
</dbReference>
<evidence type="ECO:0000256" key="2">
    <source>
        <dbReference type="ARBA" id="ARBA00012573"/>
    </source>
</evidence>
<dbReference type="PROSITE" id="PS50172">
    <property type="entry name" value="BRCT"/>
    <property type="match status" value="1"/>
</dbReference>
<dbReference type="Gene3D" id="3.40.50.10190">
    <property type="entry name" value="BRCT domain"/>
    <property type="match status" value="1"/>
</dbReference>
<comment type="catalytic activity">
    <reaction evidence="3">
        <text>pretRNA = a 3'-half-tRNA molecule with a 5'-OH end + a 5'-half-tRNA molecule with a 2',3'-cyclic phosphate end + an intron with a 2',3'-cyclic phosphate and a 5'-hydroxyl terminus.</text>
        <dbReference type="EC" id="4.6.1.16"/>
    </reaction>
</comment>
<dbReference type="EMBL" id="CDMY01000821">
    <property type="protein sequence ID" value="CEM34478.1"/>
    <property type="molecule type" value="Genomic_DNA"/>
</dbReference>
<dbReference type="PANTHER" id="PTHR21227:SF0">
    <property type="entry name" value="TRNA-SPLICING ENDONUCLEASE SUBUNIT SEN2"/>
    <property type="match status" value="1"/>
</dbReference>
<dbReference type="InterPro" id="IPR036167">
    <property type="entry name" value="tRNA_intron_Endo_cat-like_sf"/>
</dbReference>
<proteinExistence type="inferred from homology"/>
<dbReference type="GO" id="GO:0003676">
    <property type="term" value="F:nucleic acid binding"/>
    <property type="evidence" value="ECO:0007669"/>
    <property type="project" value="InterPro"/>
</dbReference>
<dbReference type="GO" id="GO:0000213">
    <property type="term" value="F:tRNA-intron lyase activity"/>
    <property type="evidence" value="ECO:0007669"/>
    <property type="project" value="UniProtKB-EC"/>
</dbReference>
<dbReference type="VEuPathDB" id="CryptoDB:Vbra_10405"/>
<dbReference type="PANTHER" id="PTHR21227">
    <property type="entry name" value="TRNA-SPLICING ENDONUCLEASE SUBUNIT SEN2"/>
    <property type="match status" value="1"/>
</dbReference>
<dbReference type="InterPro" id="IPR011856">
    <property type="entry name" value="tRNA_endonuc-like_dom_sf"/>
</dbReference>
<dbReference type="EC" id="4.6.1.16" evidence="2"/>
<dbReference type="InterPro" id="IPR036420">
    <property type="entry name" value="BRCT_dom_sf"/>
</dbReference>